<dbReference type="InterPro" id="IPR019606">
    <property type="entry name" value="GerMN"/>
</dbReference>
<dbReference type="EMBL" id="AP024169">
    <property type="protein sequence ID" value="BCN29430.1"/>
    <property type="molecule type" value="Genomic_DNA"/>
</dbReference>
<dbReference type="KEGG" id="ahb:bsdtb5_07250"/>
<dbReference type="PROSITE" id="PS51257">
    <property type="entry name" value="PROKAR_LIPOPROTEIN"/>
    <property type="match status" value="1"/>
</dbReference>
<feature type="signal peptide" evidence="2">
    <location>
        <begin position="1"/>
        <end position="23"/>
    </location>
</feature>
<feature type="domain" description="GerMN" evidence="3">
    <location>
        <begin position="297"/>
        <end position="384"/>
    </location>
</feature>
<dbReference type="SMART" id="SM00909">
    <property type="entry name" value="Germane"/>
    <property type="match status" value="1"/>
</dbReference>
<organism evidence="4 5">
    <name type="scientific">Anaeromicropila herbilytica</name>
    <dbReference type="NCBI Taxonomy" id="2785025"/>
    <lineage>
        <taxon>Bacteria</taxon>
        <taxon>Bacillati</taxon>
        <taxon>Bacillota</taxon>
        <taxon>Clostridia</taxon>
        <taxon>Lachnospirales</taxon>
        <taxon>Lachnospiraceae</taxon>
        <taxon>Anaeromicropila</taxon>
    </lineage>
</organism>
<evidence type="ECO:0000313" key="4">
    <source>
        <dbReference type="EMBL" id="BCN29430.1"/>
    </source>
</evidence>
<feature type="compositionally biased region" description="Polar residues" evidence="1">
    <location>
        <begin position="43"/>
        <end position="63"/>
    </location>
</feature>
<evidence type="ECO:0000256" key="1">
    <source>
        <dbReference type="SAM" id="MobiDB-lite"/>
    </source>
</evidence>
<evidence type="ECO:0000256" key="2">
    <source>
        <dbReference type="SAM" id="SignalP"/>
    </source>
</evidence>
<proteinExistence type="predicted"/>
<dbReference type="Proteomes" id="UP000595897">
    <property type="component" value="Chromosome"/>
</dbReference>
<keyword evidence="2" id="KW-0732">Signal</keyword>
<accession>A0A7R7EIM3</accession>
<feature type="chain" id="PRO_5039094324" description="GerMN domain-containing protein" evidence="2">
    <location>
        <begin position="24"/>
        <end position="397"/>
    </location>
</feature>
<feature type="compositionally biased region" description="Basic and acidic residues" evidence="1">
    <location>
        <begin position="32"/>
        <end position="41"/>
    </location>
</feature>
<dbReference type="RefSeq" id="WP_271714708.1">
    <property type="nucleotide sequence ID" value="NZ_AP024169.1"/>
</dbReference>
<protein>
    <recommendedName>
        <fullName evidence="3">GerMN domain-containing protein</fullName>
    </recommendedName>
</protein>
<dbReference type="Pfam" id="PF10646">
    <property type="entry name" value="Germane"/>
    <property type="match status" value="1"/>
</dbReference>
<reference evidence="4 5" key="1">
    <citation type="submission" date="2020-11" db="EMBL/GenBank/DDBJ databases">
        <title>Draft genome sequencing of a Lachnospiraceae strain isolated from anoxic soil subjected to BSD treatment.</title>
        <authorList>
            <person name="Uek A."/>
            <person name="Tonouchi A."/>
        </authorList>
    </citation>
    <scope>NUCLEOTIDE SEQUENCE [LARGE SCALE GENOMIC DNA]</scope>
    <source>
        <strain evidence="4 5">TB5</strain>
    </source>
</reference>
<dbReference type="AlphaFoldDB" id="A0A7R7EIM3"/>
<evidence type="ECO:0000259" key="3">
    <source>
        <dbReference type="SMART" id="SM00909"/>
    </source>
</evidence>
<sequence length="397" mass="45708">MKRYIWKTSILCMIILFMGCSKNSVKQSQENNKNEPNEQNEKTTVATPTSSPVETNQSTNQPSESEKDTKLGVIADYYPVVPNTQYRYQGEGNEYAPFQRNIDFIDEVNNCIQIRTNNGGTETVQVIQIQQGELSVLLTKNECYYRDNLINQYLRGKSISSTKAEILLMEPLKVGTKWVLPDGRKRYISDTQAKVDTPLGKYQAIEVTTIENDTENGNATDRNTEKQESTTKEYYVKKIGLVKRITRIGDMLVTSTLSERKEKSPWKQTILFYYPTSDNKIYRKEKIVSFYTNDVTRTILEKEMKKEATGKHLPLIAKTTRINSLYLGTDQIVYVDFTKDIVKEMKSKEQESLILQCITNTLGNYYGVKKVYLTIEHQLYQSDYRSTTKGDTLKVTE</sequence>
<name>A0A7R7EIM3_9FIRM</name>
<gene>
    <name evidence="4" type="ORF">bsdtb5_07250</name>
</gene>
<evidence type="ECO:0000313" key="5">
    <source>
        <dbReference type="Proteomes" id="UP000595897"/>
    </source>
</evidence>
<feature type="region of interest" description="Disordered" evidence="1">
    <location>
        <begin position="27"/>
        <end position="68"/>
    </location>
</feature>
<keyword evidence="5" id="KW-1185">Reference proteome</keyword>